<proteinExistence type="predicted"/>
<dbReference type="SUPFAM" id="SSF54427">
    <property type="entry name" value="NTF2-like"/>
    <property type="match status" value="1"/>
</dbReference>
<dbReference type="EMBL" id="QXHD01000004">
    <property type="protein sequence ID" value="NEZ56520.1"/>
    <property type="molecule type" value="Genomic_DNA"/>
</dbReference>
<accession>A0A6M0RKV5</accession>
<dbReference type="NCBIfam" id="TIGR02957">
    <property type="entry name" value="SigX4"/>
    <property type="match status" value="1"/>
</dbReference>
<dbReference type="InterPro" id="IPR036388">
    <property type="entry name" value="WH-like_DNA-bd_sf"/>
</dbReference>
<dbReference type="PANTHER" id="PTHR30173">
    <property type="entry name" value="SIGMA 19 FACTOR"/>
    <property type="match status" value="1"/>
</dbReference>
<keyword evidence="5" id="KW-1185">Reference proteome</keyword>
<evidence type="ECO:0000256" key="1">
    <source>
        <dbReference type="ARBA" id="ARBA00011344"/>
    </source>
</evidence>
<dbReference type="InterPro" id="IPR032710">
    <property type="entry name" value="NTF2-like_dom_sf"/>
</dbReference>
<organism evidence="4 5">
    <name type="scientific">Adonisia turfae CCMR0081</name>
    <dbReference type="NCBI Taxonomy" id="2292702"/>
    <lineage>
        <taxon>Bacteria</taxon>
        <taxon>Bacillati</taxon>
        <taxon>Cyanobacteriota</taxon>
        <taxon>Adonisia</taxon>
        <taxon>Adonisia turfae</taxon>
    </lineage>
</organism>
<name>A0A6M0RKV5_9CYAN</name>
<dbReference type="GO" id="GO:0003677">
    <property type="term" value="F:DNA binding"/>
    <property type="evidence" value="ECO:0007669"/>
    <property type="project" value="InterPro"/>
</dbReference>
<dbReference type="Proteomes" id="UP000481033">
    <property type="component" value="Unassembled WGS sequence"/>
</dbReference>
<evidence type="ECO:0000259" key="2">
    <source>
        <dbReference type="Pfam" id="PF04542"/>
    </source>
</evidence>
<dbReference type="PANTHER" id="PTHR30173:SF36">
    <property type="entry name" value="ECF RNA POLYMERASE SIGMA FACTOR SIGJ"/>
    <property type="match status" value="1"/>
</dbReference>
<dbReference type="InterPro" id="IPR007627">
    <property type="entry name" value="RNA_pol_sigma70_r2"/>
</dbReference>
<dbReference type="InterPro" id="IPR052704">
    <property type="entry name" value="ECF_Sigma-70_Domain"/>
</dbReference>
<sequence length="313" mass="35707">MITVAKNDPIDRLDVFNQYRSLLFAIAYRMLGSVTDAEDMVQDTFLRWQQASEKSIKSTQAYLTTIITRLCIDRLRSARVQREHYIGSWLPEPIVTESTTNSATDPMTVAELADSLTMAFLVLLERLSPLERAVFLLREAFGYDYNEIGQIVEKKAATCRQIFRRARQHLADQRPRFQTSLQQQEQLTYKFMQASQQGDVQGLLDLLAKDITLWSDGGGQVVACLKPLHGAAKVAGFLRAIYRRAQKLGWEYEVELAQINGQPGLVYTRDNTIETVVAIEIVDNRIQSLYFMRNPDKLKQSFSKAIAEMVSLR</sequence>
<dbReference type="InterPro" id="IPR013249">
    <property type="entry name" value="RNA_pol_sigma70_r4_t2"/>
</dbReference>
<dbReference type="NCBIfam" id="TIGR02937">
    <property type="entry name" value="sigma70-ECF"/>
    <property type="match status" value="1"/>
</dbReference>
<dbReference type="NCBIfam" id="NF007214">
    <property type="entry name" value="PRK09636.1"/>
    <property type="match status" value="1"/>
</dbReference>
<gene>
    <name evidence="4" type="ORF">DXZ20_12705</name>
</gene>
<dbReference type="AlphaFoldDB" id="A0A6M0RKV5"/>
<dbReference type="Gene3D" id="1.10.10.10">
    <property type="entry name" value="Winged helix-like DNA-binding domain superfamily/Winged helix DNA-binding domain"/>
    <property type="match status" value="1"/>
</dbReference>
<evidence type="ECO:0000313" key="5">
    <source>
        <dbReference type="Proteomes" id="UP000481033"/>
    </source>
</evidence>
<dbReference type="InterPro" id="IPR014284">
    <property type="entry name" value="RNA_pol_sigma-70_dom"/>
</dbReference>
<dbReference type="Pfam" id="PF04542">
    <property type="entry name" value="Sigma70_r2"/>
    <property type="match status" value="1"/>
</dbReference>
<dbReference type="InterPro" id="IPR014303">
    <property type="entry name" value="RNA_pol_sigma-70_ECF"/>
</dbReference>
<evidence type="ECO:0000313" key="4">
    <source>
        <dbReference type="EMBL" id="NEZ56520.1"/>
    </source>
</evidence>
<dbReference type="SUPFAM" id="SSF88946">
    <property type="entry name" value="Sigma2 domain of RNA polymerase sigma factors"/>
    <property type="match status" value="1"/>
</dbReference>
<dbReference type="InterPro" id="IPR013325">
    <property type="entry name" value="RNA_pol_sigma_r2"/>
</dbReference>
<reference evidence="4 5" key="1">
    <citation type="journal article" date="2020" name="Microb. Ecol.">
        <title>Ecogenomics of the Marine Benthic Filamentous Cyanobacterium Adonisia.</title>
        <authorList>
            <person name="Walter J.M."/>
            <person name="Coutinho F.H."/>
            <person name="Leomil L."/>
            <person name="Hargreaves P.I."/>
            <person name="Campeao M.E."/>
            <person name="Vieira V.V."/>
            <person name="Silva B.S."/>
            <person name="Fistarol G.O."/>
            <person name="Salomon P.S."/>
            <person name="Sawabe T."/>
            <person name="Mino S."/>
            <person name="Hosokawa M."/>
            <person name="Miyashita H."/>
            <person name="Maruyama F."/>
            <person name="van Verk M.C."/>
            <person name="Dutilh B.E."/>
            <person name="Thompson C.C."/>
            <person name="Thompson F.L."/>
        </authorList>
    </citation>
    <scope>NUCLEOTIDE SEQUENCE [LARGE SCALE GENOMIC DNA]</scope>
    <source>
        <strain evidence="4 5">CCMR0081</strain>
    </source>
</reference>
<comment type="subunit">
    <text evidence="1">Interacts transiently with the RNA polymerase catalytic core formed by RpoA, RpoB, RpoC and RpoZ (2 alpha, 1 beta, 1 beta' and 1 omega subunit) to form the RNA polymerase holoenzyme that can initiate transcription.</text>
</comment>
<dbReference type="GO" id="GO:0006352">
    <property type="term" value="P:DNA-templated transcription initiation"/>
    <property type="evidence" value="ECO:0007669"/>
    <property type="project" value="InterPro"/>
</dbReference>
<evidence type="ECO:0000259" key="3">
    <source>
        <dbReference type="Pfam" id="PF08281"/>
    </source>
</evidence>
<feature type="domain" description="RNA polymerase sigma-70 region 2" evidence="2">
    <location>
        <begin position="16"/>
        <end position="79"/>
    </location>
</feature>
<dbReference type="Pfam" id="PF08281">
    <property type="entry name" value="Sigma70_r4_2"/>
    <property type="match status" value="1"/>
</dbReference>
<dbReference type="Gene3D" id="1.10.1740.10">
    <property type="match status" value="1"/>
</dbReference>
<dbReference type="InterPro" id="IPR013324">
    <property type="entry name" value="RNA_pol_sigma_r3/r4-like"/>
</dbReference>
<protein>
    <submittedName>
        <fullName evidence="4">RNA polymerase sigma-70 factor</fullName>
    </submittedName>
</protein>
<dbReference type="GO" id="GO:0016987">
    <property type="term" value="F:sigma factor activity"/>
    <property type="evidence" value="ECO:0007669"/>
    <property type="project" value="InterPro"/>
</dbReference>
<dbReference type="Gene3D" id="3.10.450.50">
    <property type="match status" value="1"/>
</dbReference>
<dbReference type="SUPFAM" id="SSF88659">
    <property type="entry name" value="Sigma3 and sigma4 domains of RNA polymerase sigma factors"/>
    <property type="match status" value="1"/>
</dbReference>
<dbReference type="RefSeq" id="WP_163698541.1">
    <property type="nucleotide sequence ID" value="NZ_QXHD01000004.1"/>
</dbReference>
<comment type="caution">
    <text evidence="4">The sequence shown here is derived from an EMBL/GenBank/DDBJ whole genome shotgun (WGS) entry which is preliminary data.</text>
</comment>
<feature type="domain" description="RNA polymerase sigma factor 70 region 4 type 2" evidence="3">
    <location>
        <begin position="119"/>
        <end position="170"/>
    </location>
</feature>